<organism evidence="6 7">
    <name type="scientific">Eragrostis curvula</name>
    <name type="common">weeping love grass</name>
    <dbReference type="NCBI Taxonomy" id="38414"/>
    <lineage>
        <taxon>Eukaryota</taxon>
        <taxon>Viridiplantae</taxon>
        <taxon>Streptophyta</taxon>
        <taxon>Embryophyta</taxon>
        <taxon>Tracheophyta</taxon>
        <taxon>Spermatophyta</taxon>
        <taxon>Magnoliopsida</taxon>
        <taxon>Liliopsida</taxon>
        <taxon>Poales</taxon>
        <taxon>Poaceae</taxon>
        <taxon>PACMAD clade</taxon>
        <taxon>Chloridoideae</taxon>
        <taxon>Eragrostideae</taxon>
        <taxon>Eragrostidinae</taxon>
        <taxon>Eragrostis</taxon>
    </lineage>
</organism>
<dbReference type="Gramene" id="TVU47352">
    <property type="protein sequence ID" value="TVU47352"/>
    <property type="gene ID" value="EJB05_06950"/>
</dbReference>
<comment type="caution">
    <text evidence="6">The sequence shown here is derived from an EMBL/GenBank/DDBJ whole genome shotgun (WGS) entry which is preliminary data.</text>
</comment>
<evidence type="ECO:0000256" key="3">
    <source>
        <dbReference type="ARBA" id="ARBA00022737"/>
    </source>
</evidence>
<dbReference type="OrthoDB" id="270624at2759"/>
<keyword evidence="7" id="KW-1185">Reference proteome</keyword>
<name>A0A5J9WF48_9POAL</name>
<dbReference type="Pfam" id="PF00400">
    <property type="entry name" value="WD40"/>
    <property type="match status" value="1"/>
</dbReference>
<reference evidence="6 7" key="1">
    <citation type="journal article" date="2019" name="Sci. Rep.">
        <title>A high-quality genome of Eragrostis curvula grass provides insights into Poaceae evolution and supports new strategies to enhance forage quality.</title>
        <authorList>
            <person name="Carballo J."/>
            <person name="Santos B.A.C.M."/>
            <person name="Zappacosta D."/>
            <person name="Garbus I."/>
            <person name="Selva J.P."/>
            <person name="Gallo C.A."/>
            <person name="Diaz A."/>
            <person name="Albertini E."/>
            <person name="Caccamo M."/>
            <person name="Echenique V."/>
        </authorList>
    </citation>
    <scope>NUCLEOTIDE SEQUENCE [LARGE SCALE GENOMIC DNA]</scope>
    <source>
        <strain evidence="7">cv. Victoria</strain>
        <tissue evidence="6">Leaf</tissue>
    </source>
</reference>
<dbReference type="Pfam" id="PF12894">
    <property type="entry name" value="ANAPC4_WD40"/>
    <property type="match status" value="1"/>
</dbReference>
<dbReference type="PROSITE" id="PS00678">
    <property type="entry name" value="WD_REPEATS_1"/>
    <property type="match status" value="1"/>
</dbReference>
<dbReference type="GO" id="GO:0005634">
    <property type="term" value="C:nucleus"/>
    <property type="evidence" value="ECO:0007669"/>
    <property type="project" value="TreeGrafter"/>
</dbReference>
<feature type="non-terminal residue" evidence="6">
    <location>
        <position position="1"/>
    </location>
</feature>
<keyword evidence="1" id="KW-0597">Phosphoprotein</keyword>
<accession>A0A5J9WF48</accession>
<dbReference type="InterPro" id="IPR015943">
    <property type="entry name" value="WD40/YVTN_repeat-like_dom_sf"/>
</dbReference>
<evidence type="ECO:0000313" key="6">
    <source>
        <dbReference type="EMBL" id="TVU47352.1"/>
    </source>
</evidence>
<dbReference type="SUPFAM" id="SSF50978">
    <property type="entry name" value="WD40 repeat-like"/>
    <property type="match status" value="1"/>
</dbReference>
<evidence type="ECO:0000256" key="4">
    <source>
        <dbReference type="PROSITE-ProRule" id="PRU00221"/>
    </source>
</evidence>
<feature type="repeat" description="WD" evidence="4">
    <location>
        <begin position="310"/>
        <end position="333"/>
    </location>
</feature>
<dbReference type="PANTHER" id="PTHR14091:SF0">
    <property type="entry name" value="PERIODIC TRYPTOPHAN PROTEIN 1 HOMOLOG"/>
    <property type="match status" value="1"/>
</dbReference>
<dbReference type="EMBL" id="RWGY01000004">
    <property type="protein sequence ID" value="TVU47352.1"/>
    <property type="molecule type" value="Genomic_DNA"/>
</dbReference>
<dbReference type="InterPro" id="IPR024977">
    <property type="entry name" value="Apc4-like_WD40_dom"/>
</dbReference>
<dbReference type="InterPro" id="IPR001680">
    <property type="entry name" value="WD40_rpt"/>
</dbReference>
<keyword evidence="2 4" id="KW-0853">WD repeat</keyword>
<proteinExistence type="predicted"/>
<protein>
    <recommendedName>
        <fullName evidence="5">Anaphase-promoting complex subunit 4-like WD40 domain-containing protein</fullName>
    </recommendedName>
</protein>
<evidence type="ECO:0000256" key="2">
    <source>
        <dbReference type="ARBA" id="ARBA00022574"/>
    </source>
</evidence>
<dbReference type="InterPro" id="IPR044285">
    <property type="entry name" value="PWP1"/>
</dbReference>
<sequence length="403" mass="44804">PIAPSAAVAVRNHCCSRGSEHALVDLATRIEASSIVFLASSSYPTPLSFSHLLGPKGVAKSVSYTAEYPTDELLDKAVNLDNTRWDMDIADGDKEEDAVEQAKDMVDTLSSDPGGSFHYLAAALELNMESYDKNGDVHSQDFYNYLKVVMADELEDDHLNMYPYLEILLRHFPLCLAWSDCGLKVDCFEPHIVLGGKSKNKIWKSKKIPRYKNGSHSDSILGIAWNMEYRNILASARADKTVKIWDVHVGKCVTTLEHHDSKVQAVAWSQFSPETILSGSFDKSVALVSLENGIVQAFDMRRASSSQIPFLVTASTDIMVKLWDISNNQSSCIASLNPNDSRIFSVSFSTDCPFLLAVRGYKGDVTVWDTLTETSVAEKFNKSCRRRGMGGVFRLQKEHNLRD</sequence>
<dbReference type="Gene3D" id="2.130.10.10">
    <property type="entry name" value="YVTN repeat-like/Quinoprotein amine dehydrogenase"/>
    <property type="match status" value="2"/>
</dbReference>
<feature type="repeat" description="WD" evidence="4">
    <location>
        <begin position="213"/>
        <end position="255"/>
    </location>
</feature>
<dbReference type="PROSITE" id="PS50082">
    <property type="entry name" value="WD_REPEATS_2"/>
    <property type="match status" value="2"/>
</dbReference>
<feature type="domain" description="Anaphase-promoting complex subunit 4-like WD40" evidence="5">
    <location>
        <begin position="198"/>
        <end position="269"/>
    </location>
</feature>
<dbReference type="SMART" id="SM00320">
    <property type="entry name" value="WD40"/>
    <property type="match status" value="3"/>
</dbReference>
<dbReference type="Proteomes" id="UP000324897">
    <property type="component" value="Chromosome 5"/>
</dbReference>
<dbReference type="PROSITE" id="PS50294">
    <property type="entry name" value="WD_REPEATS_REGION"/>
    <property type="match status" value="1"/>
</dbReference>
<dbReference type="AlphaFoldDB" id="A0A5J9WF48"/>
<dbReference type="InterPro" id="IPR036322">
    <property type="entry name" value="WD40_repeat_dom_sf"/>
</dbReference>
<evidence type="ECO:0000256" key="1">
    <source>
        <dbReference type="ARBA" id="ARBA00022553"/>
    </source>
</evidence>
<dbReference type="PANTHER" id="PTHR14091">
    <property type="entry name" value="PERIODIC TRYPTOPHAN PROTEIN 1"/>
    <property type="match status" value="1"/>
</dbReference>
<gene>
    <name evidence="6" type="ORF">EJB05_06950</name>
</gene>
<evidence type="ECO:0000313" key="7">
    <source>
        <dbReference type="Proteomes" id="UP000324897"/>
    </source>
</evidence>
<dbReference type="InterPro" id="IPR019775">
    <property type="entry name" value="WD40_repeat_CS"/>
</dbReference>
<keyword evidence="3" id="KW-0677">Repeat</keyword>
<dbReference type="GO" id="GO:0006364">
    <property type="term" value="P:rRNA processing"/>
    <property type="evidence" value="ECO:0007669"/>
    <property type="project" value="InterPro"/>
</dbReference>
<evidence type="ECO:0000259" key="5">
    <source>
        <dbReference type="Pfam" id="PF12894"/>
    </source>
</evidence>